<feature type="region of interest" description="Disordered" evidence="1">
    <location>
        <begin position="575"/>
        <end position="730"/>
    </location>
</feature>
<sequence length="802" mass="87103">MPHEIADSDAESDFNSPQKLLVTLDGAHEAGIPSVASQINFEDYMDPTQRLSFSSNLQSGEKATNSTNSTIRLFDGMQDAHDALNASPSDGRSTDSMNVSSIMRSKKRAHSVMHESSHTSDFDAPITASKVKRTKTYGHRSKTDGSEHNDLFAASLEPPFETANISAEQRTADKITPKTSMYPDEASDPDIPSLSTADYPKQISFFDHSMPNSLQNITTSTASIGGYASINLNYRGSGEVDVNSNPFGSVSQVSLDEGVNPVETERATSMFYDDRSPLLPDQQREDLYIINETNSLPQPLSVGPSWEHPPTVSSPNDGNPPRDGSTNVQDKNDWAVSTSKPISMTRTPTVTEDPVPTKKRGRKPKNATAPTEPPTAIVPDQAADEQSLPDLEPIRRSRQGTIDSVSATSQASSSSRKRKRGKSKHLAKPDEAADSQSPVKQLTSELNLSDEQFIGLPKESYKPRPSRSRSKKVMDEDEVLASAKTVEVATETPAKNKTLSMHLSPQGAQSSVTTGKSSTKKSGRKAKVKRAKTAGVALKLAEPMISEGEEDVVWMDSKPAPVKLELPRDLKVVKKENNQNVLAEDALRDESGPTQGRTTSITIEIPPVLNESTINTASKPAPKKRGRKPKKPQPDTSVDADQANNEVLPAEDDRKPLAEKSSNILRSKARSSTPKAPTVSPLSSPEPEPETVPQQTTTPAKNTTPTKAIAVEKGPTKHSPINPPSLPGSVGKKIIYRIGLSRRQHIPSLLRRVQRDKAPPKIVVAKEKEKKKKNAGDNGSDDDVEDRREMRGADGMLVEWGD</sequence>
<feature type="compositionally biased region" description="Basic residues" evidence="1">
    <location>
        <begin position="621"/>
        <end position="631"/>
    </location>
</feature>
<feature type="compositionally biased region" description="Polar residues" evidence="1">
    <location>
        <begin position="434"/>
        <end position="450"/>
    </location>
</feature>
<dbReference type="RefSeq" id="XP_064709572.1">
    <property type="nucleotide sequence ID" value="XM_064853173.1"/>
</dbReference>
<feature type="compositionally biased region" description="Basic residues" evidence="1">
    <location>
        <begin position="415"/>
        <end position="426"/>
    </location>
</feature>
<dbReference type="EMBL" id="JAVRRD010000004">
    <property type="protein sequence ID" value="KAK5059751.1"/>
    <property type="molecule type" value="Genomic_DNA"/>
</dbReference>
<name>A0AAV9NJA1_9EURO</name>
<dbReference type="GeneID" id="89977792"/>
<proteinExistence type="predicted"/>
<feature type="compositionally biased region" description="Polar residues" evidence="1">
    <location>
        <begin position="324"/>
        <end position="350"/>
    </location>
</feature>
<feature type="compositionally biased region" description="Basic and acidic residues" evidence="1">
    <location>
        <begin position="112"/>
        <end position="121"/>
    </location>
</feature>
<accession>A0AAV9NJA1</accession>
<evidence type="ECO:0000256" key="1">
    <source>
        <dbReference type="SAM" id="MobiDB-lite"/>
    </source>
</evidence>
<feature type="region of interest" description="Disordered" evidence="1">
    <location>
        <begin position="749"/>
        <end position="802"/>
    </location>
</feature>
<feature type="compositionally biased region" description="Polar residues" evidence="1">
    <location>
        <begin position="592"/>
        <end position="602"/>
    </location>
</feature>
<feature type="compositionally biased region" description="Polar residues" evidence="1">
    <location>
        <begin position="660"/>
        <end position="675"/>
    </location>
</feature>
<reference evidence="2 3" key="1">
    <citation type="submission" date="2023-08" db="EMBL/GenBank/DDBJ databases">
        <title>Black Yeasts Isolated from many extreme environments.</title>
        <authorList>
            <person name="Coleine C."/>
            <person name="Stajich J.E."/>
            <person name="Selbmann L."/>
        </authorList>
    </citation>
    <scope>NUCLEOTIDE SEQUENCE [LARGE SCALE GENOMIC DNA]</scope>
    <source>
        <strain evidence="2 3">CCFEE 5792</strain>
    </source>
</reference>
<comment type="caution">
    <text evidence="2">The sequence shown here is derived from an EMBL/GenBank/DDBJ whole genome shotgun (WGS) entry which is preliminary data.</text>
</comment>
<dbReference type="Proteomes" id="UP001358417">
    <property type="component" value="Unassembled WGS sequence"/>
</dbReference>
<dbReference type="AlphaFoldDB" id="A0AAV9NJA1"/>
<keyword evidence="3" id="KW-1185">Reference proteome</keyword>
<evidence type="ECO:0000313" key="2">
    <source>
        <dbReference type="EMBL" id="KAK5059751.1"/>
    </source>
</evidence>
<feature type="compositionally biased region" description="Basic and acidic residues" evidence="1">
    <location>
        <begin position="753"/>
        <end position="768"/>
    </location>
</feature>
<organism evidence="2 3">
    <name type="scientific">Exophiala bonariae</name>
    <dbReference type="NCBI Taxonomy" id="1690606"/>
    <lineage>
        <taxon>Eukaryota</taxon>
        <taxon>Fungi</taxon>
        <taxon>Dikarya</taxon>
        <taxon>Ascomycota</taxon>
        <taxon>Pezizomycotina</taxon>
        <taxon>Eurotiomycetes</taxon>
        <taxon>Chaetothyriomycetidae</taxon>
        <taxon>Chaetothyriales</taxon>
        <taxon>Herpotrichiellaceae</taxon>
        <taxon>Exophiala</taxon>
    </lineage>
</organism>
<feature type="compositionally biased region" description="Low complexity" evidence="1">
    <location>
        <begin position="404"/>
        <end position="414"/>
    </location>
</feature>
<evidence type="ECO:0000313" key="3">
    <source>
        <dbReference type="Proteomes" id="UP001358417"/>
    </source>
</evidence>
<feature type="region of interest" description="Disordered" evidence="1">
    <location>
        <begin position="295"/>
        <end position="533"/>
    </location>
</feature>
<feature type="compositionally biased region" description="Basic residues" evidence="1">
    <location>
        <begin position="518"/>
        <end position="532"/>
    </location>
</feature>
<feature type="compositionally biased region" description="Polar residues" evidence="1">
    <location>
        <begin position="86"/>
        <end position="103"/>
    </location>
</feature>
<gene>
    <name evidence="2" type="ORF">LTR84_009634</name>
</gene>
<feature type="region of interest" description="Disordered" evidence="1">
    <location>
        <begin position="81"/>
        <end position="122"/>
    </location>
</feature>
<feature type="compositionally biased region" description="Low complexity" evidence="1">
    <location>
        <begin position="677"/>
        <end position="708"/>
    </location>
</feature>
<protein>
    <submittedName>
        <fullName evidence="2">Uncharacterized protein</fullName>
    </submittedName>
</protein>
<feature type="compositionally biased region" description="Polar residues" evidence="1">
    <location>
        <begin position="493"/>
        <end position="509"/>
    </location>
</feature>